<accession>A0AAD9FL57</accession>
<dbReference type="Proteomes" id="UP001182556">
    <property type="component" value="Unassembled WGS sequence"/>
</dbReference>
<sequence length="110" mass="11592">MVSTLQKRLMINTISAKCASSKSCRLCHGPLTSCSPTSPPIRAAALSGEEVDCHPSCLPFACRGCIDKDRSNYGLLDLSNDSCDGHCALCAEDDEEGEGWGGRVVLSSSP</sequence>
<dbReference type="EMBL" id="JAODAN010000006">
    <property type="protein sequence ID" value="KAK1923350.1"/>
    <property type="molecule type" value="Genomic_DNA"/>
</dbReference>
<gene>
    <name evidence="1" type="ORF">DB88DRAFT_473043</name>
</gene>
<evidence type="ECO:0000313" key="1">
    <source>
        <dbReference type="EMBL" id="KAK1923350.1"/>
    </source>
</evidence>
<dbReference type="AlphaFoldDB" id="A0AAD9FL57"/>
<reference evidence="1" key="1">
    <citation type="submission" date="2023-02" db="EMBL/GenBank/DDBJ databases">
        <title>Identification and recombinant expression of a fungal hydrolase from Papiliotrema laurentii that hydrolyzes apple cutin and clears colloidal polyester polyurethane.</title>
        <authorList>
            <consortium name="DOE Joint Genome Institute"/>
            <person name="Roman V.A."/>
            <person name="Bojanowski C."/>
            <person name="Crable B.R."/>
            <person name="Wagner D.N."/>
            <person name="Hung C.S."/>
            <person name="Nadeau L.J."/>
            <person name="Schratz L."/>
            <person name="Haridas S."/>
            <person name="Pangilinan J."/>
            <person name="Lipzen A."/>
            <person name="Na H."/>
            <person name="Yan M."/>
            <person name="Ng V."/>
            <person name="Grigoriev I.V."/>
            <person name="Spatafora J.W."/>
            <person name="Barlow D."/>
            <person name="Biffinger J."/>
            <person name="Kelley-Loughnane N."/>
            <person name="Varaljay V.A."/>
            <person name="Crookes-Goodson W.J."/>
        </authorList>
    </citation>
    <scope>NUCLEOTIDE SEQUENCE</scope>
    <source>
        <strain evidence="1">5307AH</strain>
    </source>
</reference>
<proteinExistence type="predicted"/>
<keyword evidence="2" id="KW-1185">Reference proteome</keyword>
<evidence type="ECO:0000313" key="2">
    <source>
        <dbReference type="Proteomes" id="UP001182556"/>
    </source>
</evidence>
<organism evidence="1 2">
    <name type="scientific">Papiliotrema laurentii</name>
    <name type="common">Cryptococcus laurentii</name>
    <dbReference type="NCBI Taxonomy" id="5418"/>
    <lineage>
        <taxon>Eukaryota</taxon>
        <taxon>Fungi</taxon>
        <taxon>Dikarya</taxon>
        <taxon>Basidiomycota</taxon>
        <taxon>Agaricomycotina</taxon>
        <taxon>Tremellomycetes</taxon>
        <taxon>Tremellales</taxon>
        <taxon>Rhynchogastremaceae</taxon>
        <taxon>Papiliotrema</taxon>
    </lineage>
</organism>
<name>A0AAD9FL57_PAPLA</name>
<protein>
    <submittedName>
        <fullName evidence="1">Uncharacterized protein</fullName>
    </submittedName>
</protein>
<comment type="caution">
    <text evidence="1">The sequence shown here is derived from an EMBL/GenBank/DDBJ whole genome shotgun (WGS) entry which is preliminary data.</text>
</comment>